<keyword evidence="1" id="KW-0175">Coiled coil</keyword>
<evidence type="ECO:0000256" key="1">
    <source>
        <dbReference type="SAM" id="Coils"/>
    </source>
</evidence>
<comment type="caution">
    <text evidence="3">The sequence shown here is derived from an EMBL/GenBank/DDBJ whole genome shotgun (WGS) entry which is preliminary data.</text>
</comment>
<gene>
    <name evidence="3" type="ORF">HINF_LOCUS26439</name>
</gene>
<evidence type="ECO:0000256" key="2">
    <source>
        <dbReference type="SAM" id="MobiDB-lite"/>
    </source>
</evidence>
<accession>A0ABP1IKV4</accession>
<feature type="coiled-coil region" evidence="1">
    <location>
        <begin position="71"/>
        <end position="119"/>
    </location>
</feature>
<evidence type="ECO:0000313" key="4">
    <source>
        <dbReference type="Proteomes" id="UP001642409"/>
    </source>
</evidence>
<sequence length="193" mass="23453">MIPQYKLSTYMTDMKQKQAQEFKEMQERKKKEVERQQELQRKRNQEFNQIMAERSRVIGGQIKMDQLNYVCERKEKRKQATRKANNDYEQLIQQRHAYNQEQKEQLKQIQINMSNKSEEDRFQKYEFRRSMGTPDRMYGVNTSLIEQRKKGYQEMMQSSLQNQSALLKDFQEEGLVVEPRIIKSKLFTQSFNQ</sequence>
<protein>
    <submittedName>
        <fullName evidence="3">Hypothetical_protein</fullName>
    </submittedName>
</protein>
<reference evidence="3 4" key="1">
    <citation type="submission" date="2024-07" db="EMBL/GenBank/DDBJ databases">
        <authorList>
            <person name="Akdeniz Z."/>
        </authorList>
    </citation>
    <scope>NUCLEOTIDE SEQUENCE [LARGE SCALE GENOMIC DNA]</scope>
</reference>
<dbReference type="EMBL" id="CAXDID020000080">
    <property type="protein sequence ID" value="CAL6018375.1"/>
    <property type="molecule type" value="Genomic_DNA"/>
</dbReference>
<organism evidence="3 4">
    <name type="scientific">Hexamita inflata</name>
    <dbReference type="NCBI Taxonomy" id="28002"/>
    <lineage>
        <taxon>Eukaryota</taxon>
        <taxon>Metamonada</taxon>
        <taxon>Diplomonadida</taxon>
        <taxon>Hexamitidae</taxon>
        <taxon>Hexamitinae</taxon>
        <taxon>Hexamita</taxon>
    </lineage>
</organism>
<feature type="region of interest" description="Disordered" evidence="2">
    <location>
        <begin position="20"/>
        <end position="40"/>
    </location>
</feature>
<name>A0ABP1IKV4_9EUKA</name>
<evidence type="ECO:0000313" key="3">
    <source>
        <dbReference type="EMBL" id="CAL6018375.1"/>
    </source>
</evidence>
<proteinExistence type="predicted"/>
<keyword evidence="4" id="KW-1185">Reference proteome</keyword>
<dbReference type="Proteomes" id="UP001642409">
    <property type="component" value="Unassembled WGS sequence"/>
</dbReference>